<dbReference type="AlphaFoldDB" id="A0A6V7NP08"/>
<sequence>MCRLHLHCLPVRGLEYRYPAAARANPSLGQARKRTGYRYPRDAVPIPGPISVLGRCSIGTLPRRAQTREHSSRVRDAVPVPLPWYRYPAPQNLQFEGFDAKFWGAGYRYQGWVPEPRRVTENGALGYDDIELEMDDYAYLSLCSFVHACEGLYPQAGTPEIANAAQARPCEIGCRNGMPWGRLIPKVGMLTTTGPLGTAQAGLHLCRHMAGLDTHRASFRWVPGHDRDNTEEITKLRDELAIQFEMKNLGELSHFLGLEVEKSSDSFFVSQKHYVSKLVEKFGLKESKSCYTSIDSNMRLRTGDGKALKDPRLYQTLFGSLLYLTITRPDIAYSVSRGS</sequence>
<gene>
    <name evidence="2" type="ORF">CB5_LOCUS3506</name>
</gene>
<proteinExistence type="predicted"/>
<feature type="domain" description="Reverse transcriptase Ty1/copia-type" evidence="1">
    <location>
        <begin position="229"/>
        <end position="294"/>
    </location>
</feature>
<accession>A0A6V7NP08</accession>
<evidence type="ECO:0000259" key="1">
    <source>
        <dbReference type="Pfam" id="PF07727"/>
    </source>
</evidence>
<evidence type="ECO:0000313" key="2">
    <source>
        <dbReference type="EMBL" id="CAD1820295.1"/>
    </source>
</evidence>
<protein>
    <recommendedName>
        <fullName evidence="1">Reverse transcriptase Ty1/copia-type domain-containing protein</fullName>
    </recommendedName>
</protein>
<dbReference type="EMBL" id="LR862140">
    <property type="protein sequence ID" value="CAD1820295.1"/>
    <property type="molecule type" value="Genomic_DNA"/>
</dbReference>
<dbReference type="Pfam" id="PF07727">
    <property type="entry name" value="RVT_2"/>
    <property type="match status" value="1"/>
</dbReference>
<organism evidence="2">
    <name type="scientific">Ananas comosus var. bracteatus</name>
    <name type="common">red pineapple</name>
    <dbReference type="NCBI Taxonomy" id="296719"/>
    <lineage>
        <taxon>Eukaryota</taxon>
        <taxon>Viridiplantae</taxon>
        <taxon>Streptophyta</taxon>
        <taxon>Embryophyta</taxon>
        <taxon>Tracheophyta</taxon>
        <taxon>Spermatophyta</taxon>
        <taxon>Magnoliopsida</taxon>
        <taxon>Liliopsida</taxon>
        <taxon>Poales</taxon>
        <taxon>Bromeliaceae</taxon>
        <taxon>Bromelioideae</taxon>
        <taxon>Ananas</taxon>
    </lineage>
</organism>
<dbReference type="InterPro" id="IPR013103">
    <property type="entry name" value="RVT_2"/>
</dbReference>
<reference evidence="2" key="1">
    <citation type="submission" date="2020-07" db="EMBL/GenBank/DDBJ databases">
        <authorList>
            <person name="Lin J."/>
        </authorList>
    </citation>
    <scope>NUCLEOTIDE SEQUENCE</scope>
</reference>
<name>A0A6V7NP08_ANACO</name>